<gene>
    <name evidence="2" type="ORF">JO391_00170</name>
</gene>
<keyword evidence="1" id="KW-1133">Transmembrane helix</keyword>
<dbReference type="RefSeq" id="WP_220662213.1">
    <property type="nucleotide sequence ID" value="NZ_CP069370.1"/>
</dbReference>
<keyword evidence="1" id="KW-0472">Membrane</keyword>
<dbReference type="Gene3D" id="1.25.40.10">
    <property type="entry name" value="Tetratricopeptide repeat domain"/>
    <property type="match status" value="1"/>
</dbReference>
<name>A0A8G0ZW66_9RHOB</name>
<organism evidence="2 3">
    <name type="scientific">Neotabrizicola shimadae</name>
    <dbReference type="NCBI Taxonomy" id="2807096"/>
    <lineage>
        <taxon>Bacteria</taxon>
        <taxon>Pseudomonadati</taxon>
        <taxon>Pseudomonadota</taxon>
        <taxon>Alphaproteobacteria</taxon>
        <taxon>Rhodobacterales</taxon>
        <taxon>Paracoccaceae</taxon>
        <taxon>Neotabrizicola</taxon>
    </lineage>
</organism>
<dbReference type="AlphaFoldDB" id="A0A8G0ZW66"/>
<keyword evidence="1" id="KW-0812">Transmembrane</keyword>
<evidence type="ECO:0000313" key="3">
    <source>
        <dbReference type="Proteomes" id="UP000826300"/>
    </source>
</evidence>
<dbReference type="EMBL" id="CP069370">
    <property type="protein sequence ID" value="QYZ69997.1"/>
    <property type="molecule type" value="Genomic_DNA"/>
</dbReference>
<feature type="transmembrane region" description="Helical" evidence="1">
    <location>
        <begin position="117"/>
        <end position="137"/>
    </location>
</feature>
<evidence type="ECO:0000256" key="1">
    <source>
        <dbReference type="SAM" id="Phobius"/>
    </source>
</evidence>
<dbReference type="SUPFAM" id="SSF48452">
    <property type="entry name" value="TPR-like"/>
    <property type="match status" value="1"/>
</dbReference>
<reference evidence="2" key="1">
    <citation type="submission" date="2021-02" db="EMBL/GenBank/DDBJ databases">
        <title>Rhodobacter shimadae sp. nov., an aerobic anoxygenic phototrophic bacterium isolated from a hot spring.</title>
        <authorList>
            <person name="Muramatsu S."/>
            <person name="Haruta S."/>
            <person name="Hirose S."/>
            <person name="Hanada S."/>
        </authorList>
    </citation>
    <scope>NUCLEOTIDE SEQUENCE</scope>
    <source>
        <strain evidence="2">N10</strain>
    </source>
</reference>
<keyword evidence="3" id="KW-1185">Reference proteome</keyword>
<proteinExistence type="predicted"/>
<sequence>MSPRQRRFLDFVVTETLAGRAERIKAYGIAVEVFGRDESFDAQNDPIVRVEAGHLRRAMERYYLGAGRDDPVMITIPKGGYVPRFDWTEDPAPDQLQAAPPDLPVAPRRWRTPVTGLVALAALVLLATAIAVFRPFAAGDIPLRPDVPRLLVQPFEDLSQPDTPSALALGLTQEVIGQLAKFRDIVVLTRDQAGLPVPSGADAPRYILAGSVDSDDSTLRVQARVVSRPDGAVLWADSYSGDLTVARVLQIEREIAAQVATALGQPYGVIFQADTARQVARPPEDWAAYACTLSYYEYRVSLEQANHQRIRDCLERTVAEFPGYATAWALLAQVYIDELRFRFPPASGATGSPYERALAAAERAVALEPTNIRGLQAKMFALFFAGDMTAAADVGRKALAINPNDTELLGEAGYRIALTGNWDEGCALVEAARARSQGPFGYYETALALCDYIRGDLEGAATWIRTAKMHENPQYHLIAAIIFAEKGDPASAAEVDWMRQNAPHLVTDTRREVALRVGRAEDVDRFMASLAKAGLPERAD</sequence>
<accession>A0A8G0ZW66</accession>
<evidence type="ECO:0008006" key="4">
    <source>
        <dbReference type="Google" id="ProtNLM"/>
    </source>
</evidence>
<dbReference type="KEGG" id="nsm:JO391_00170"/>
<evidence type="ECO:0000313" key="2">
    <source>
        <dbReference type="EMBL" id="QYZ69997.1"/>
    </source>
</evidence>
<dbReference type="Proteomes" id="UP000826300">
    <property type="component" value="Chromosome"/>
</dbReference>
<protein>
    <recommendedName>
        <fullName evidence="4">Adenylate cyclase</fullName>
    </recommendedName>
</protein>
<dbReference type="InterPro" id="IPR011990">
    <property type="entry name" value="TPR-like_helical_dom_sf"/>
</dbReference>